<comment type="caution">
    <text evidence="1">The sequence shown here is derived from an EMBL/GenBank/DDBJ whole genome shotgun (WGS) entry which is preliminary data.</text>
</comment>
<evidence type="ECO:0000313" key="2">
    <source>
        <dbReference type="Proteomes" id="UP000887159"/>
    </source>
</evidence>
<reference evidence="1" key="1">
    <citation type="submission" date="2020-08" db="EMBL/GenBank/DDBJ databases">
        <title>Multicomponent nature underlies the extraordinary mechanical properties of spider dragline silk.</title>
        <authorList>
            <person name="Kono N."/>
            <person name="Nakamura H."/>
            <person name="Mori M."/>
            <person name="Yoshida Y."/>
            <person name="Ohtoshi R."/>
            <person name="Malay A.D."/>
            <person name="Moran D.A.P."/>
            <person name="Tomita M."/>
            <person name="Numata K."/>
            <person name="Arakawa K."/>
        </authorList>
    </citation>
    <scope>NUCLEOTIDE SEQUENCE</scope>
</reference>
<accession>A0A8X6S3K6</accession>
<dbReference type="Proteomes" id="UP000887159">
    <property type="component" value="Unassembled WGS sequence"/>
</dbReference>
<name>A0A8X6S3K6_TRICX</name>
<keyword evidence="2" id="KW-1185">Reference proteome</keyword>
<dbReference type="EMBL" id="BMAU01021243">
    <property type="protein sequence ID" value="GFY03910.1"/>
    <property type="molecule type" value="Genomic_DNA"/>
</dbReference>
<organism evidence="1 2">
    <name type="scientific">Trichonephila clavipes</name>
    <name type="common">Golden silk orbweaver</name>
    <name type="synonym">Nephila clavipes</name>
    <dbReference type="NCBI Taxonomy" id="2585209"/>
    <lineage>
        <taxon>Eukaryota</taxon>
        <taxon>Metazoa</taxon>
        <taxon>Ecdysozoa</taxon>
        <taxon>Arthropoda</taxon>
        <taxon>Chelicerata</taxon>
        <taxon>Arachnida</taxon>
        <taxon>Araneae</taxon>
        <taxon>Araneomorphae</taxon>
        <taxon>Entelegynae</taxon>
        <taxon>Araneoidea</taxon>
        <taxon>Nephilidae</taxon>
        <taxon>Trichonephila</taxon>
    </lineage>
</organism>
<sequence length="135" mass="15522">MDNDQELLDSYNEEGTIDELIKMNESKQDMEELESFDQVLSEDPMTVGRAFAGRRGAGIRHNPESKIIALKNLIESSEIFETDKEFLQSVIDGVLVEKKAKIEQDKFKLESERAAKIEQEKFKLESEKARLNLKN</sequence>
<evidence type="ECO:0000313" key="1">
    <source>
        <dbReference type="EMBL" id="GFY03910.1"/>
    </source>
</evidence>
<proteinExistence type="predicted"/>
<gene>
    <name evidence="1" type="ORF">TNCV_1196901</name>
</gene>
<dbReference type="AlphaFoldDB" id="A0A8X6S3K6"/>
<protein>
    <submittedName>
        <fullName evidence="1">Uncharacterized protein</fullName>
    </submittedName>
</protein>